<protein>
    <submittedName>
        <fullName evidence="6">Aminotransferase</fullName>
    </submittedName>
</protein>
<dbReference type="InterPro" id="IPR015421">
    <property type="entry name" value="PyrdxlP-dep_Trfase_major"/>
</dbReference>
<keyword evidence="4 5" id="KW-0663">Pyridoxal phosphate</keyword>
<evidence type="ECO:0000313" key="7">
    <source>
        <dbReference type="Proteomes" id="UP000680866"/>
    </source>
</evidence>
<dbReference type="KEGG" id="pry:Prubr_51260"/>
<dbReference type="InterPro" id="IPR050103">
    <property type="entry name" value="Class-III_PLP-dep_AT"/>
</dbReference>
<dbReference type="InterPro" id="IPR015424">
    <property type="entry name" value="PyrdxlP-dep_Trfase"/>
</dbReference>
<dbReference type="GO" id="GO:0008483">
    <property type="term" value="F:transaminase activity"/>
    <property type="evidence" value="ECO:0007669"/>
    <property type="project" value="UniProtKB-KW"/>
</dbReference>
<dbReference type="PANTHER" id="PTHR11986:SF79">
    <property type="entry name" value="ACETYLORNITHINE AMINOTRANSFERASE, MITOCHONDRIAL"/>
    <property type="match status" value="1"/>
</dbReference>
<name>A0A810N9S0_9ACTN</name>
<reference evidence="6" key="1">
    <citation type="submission" date="2020-08" db="EMBL/GenBank/DDBJ databases">
        <title>Whole genome shotgun sequence of Polymorphospora rubra NBRC 101157.</title>
        <authorList>
            <person name="Komaki H."/>
            <person name="Tamura T."/>
        </authorList>
    </citation>
    <scope>NUCLEOTIDE SEQUENCE</scope>
    <source>
        <strain evidence="6">NBRC 101157</strain>
    </source>
</reference>
<evidence type="ECO:0000256" key="3">
    <source>
        <dbReference type="ARBA" id="ARBA00022679"/>
    </source>
</evidence>
<comment type="cofactor">
    <cofactor evidence="1">
        <name>pyridoxal 5'-phosphate</name>
        <dbReference type="ChEBI" id="CHEBI:597326"/>
    </cofactor>
</comment>
<dbReference type="Proteomes" id="UP000680866">
    <property type="component" value="Chromosome"/>
</dbReference>
<dbReference type="Gene3D" id="3.40.640.10">
    <property type="entry name" value="Type I PLP-dependent aspartate aminotransferase-like (Major domain)"/>
    <property type="match status" value="1"/>
</dbReference>
<dbReference type="EMBL" id="AP023359">
    <property type="protein sequence ID" value="BCJ68105.1"/>
    <property type="molecule type" value="Genomic_DNA"/>
</dbReference>
<dbReference type="GO" id="GO:0042802">
    <property type="term" value="F:identical protein binding"/>
    <property type="evidence" value="ECO:0007669"/>
    <property type="project" value="TreeGrafter"/>
</dbReference>
<gene>
    <name evidence="6" type="ORF">Prubr_51260</name>
</gene>
<accession>A0A810N9S0</accession>
<dbReference type="RefSeq" id="WP_212817401.1">
    <property type="nucleotide sequence ID" value="NZ_AP023359.1"/>
</dbReference>
<dbReference type="SUPFAM" id="SSF53383">
    <property type="entry name" value="PLP-dependent transferases"/>
    <property type="match status" value="1"/>
</dbReference>
<evidence type="ECO:0000256" key="1">
    <source>
        <dbReference type="ARBA" id="ARBA00001933"/>
    </source>
</evidence>
<dbReference type="PANTHER" id="PTHR11986">
    <property type="entry name" value="AMINOTRANSFERASE CLASS III"/>
    <property type="match status" value="1"/>
</dbReference>
<dbReference type="FunFam" id="3.40.640.10:FF:000004">
    <property type="entry name" value="Acetylornithine aminotransferase"/>
    <property type="match status" value="1"/>
</dbReference>
<organism evidence="6 7">
    <name type="scientific">Polymorphospora rubra</name>
    <dbReference type="NCBI Taxonomy" id="338584"/>
    <lineage>
        <taxon>Bacteria</taxon>
        <taxon>Bacillati</taxon>
        <taxon>Actinomycetota</taxon>
        <taxon>Actinomycetes</taxon>
        <taxon>Micromonosporales</taxon>
        <taxon>Micromonosporaceae</taxon>
        <taxon>Polymorphospora</taxon>
    </lineage>
</organism>
<evidence type="ECO:0000256" key="4">
    <source>
        <dbReference type="ARBA" id="ARBA00022898"/>
    </source>
</evidence>
<dbReference type="InterPro" id="IPR005814">
    <property type="entry name" value="Aminotrans_3"/>
</dbReference>
<evidence type="ECO:0000256" key="5">
    <source>
        <dbReference type="RuleBase" id="RU003560"/>
    </source>
</evidence>
<dbReference type="Pfam" id="PF00202">
    <property type="entry name" value="Aminotran_3"/>
    <property type="match status" value="1"/>
</dbReference>
<dbReference type="InterPro" id="IPR049704">
    <property type="entry name" value="Aminotrans_3_PPA_site"/>
</dbReference>
<evidence type="ECO:0000256" key="2">
    <source>
        <dbReference type="ARBA" id="ARBA00022576"/>
    </source>
</evidence>
<keyword evidence="3" id="KW-0808">Transferase</keyword>
<keyword evidence="2 6" id="KW-0032">Aminotransferase</keyword>
<sequence length="412" mass="43096">MSPDVLELYRRHLGDGQGRVAAMLNTPLEVGATGSVVHTEDGRDLLNCGGYGVFFVGAGHPRVLAAVRDQLERQALSTRVLLNEPAARAAEALTSVAPPGLSKVHFSNSGAEAVETAIKIARANGRHRLVSMHSGYHGKTTGALSLTARALYQDPFRPLLPEVGHVRFGDLAGLAEVVDGETCVVVEPVQSEGGVIIPEPGYLGAVAALCRERGALLVLDEVMTGLGRLGTWWGADRDGVRPDLLLVGKALSGALVPVAATLATAEVFAPFDKDPYLHTSTFSANPLAMAAVRATVEVIRDEGLVDRAAGLGGRLLAALTGSVRVIGHLVAEVRGAGLLIGVEFHNGQHAAEFLMDLLDNDVVVNHSMNAHPVLRLTPPATMTAADEARLTASFDRACVALSTRFPAPGVAG</sequence>
<dbReference type="Gene3D" id="3.90.1150.10">
    <property type="entry name" value="Aspartate Aminotransferase, domain 1"/>
    <property type="match status" value="1"/>
</dbReference>
<dbReference type="InterPro" id="IPR015422">
    <property type="entry name" value="PyrdxlP-dep_Trfase_small"/>
</dbReference>
<keyword evidence="7" id="KW-1185">Reference proteome</keyword>
<comment type="similarity">
    <text evidence="5">Belongs to the class-III pyridoxal-phosphate-dependent aminotransferase family.</text>
</comment>
<dbReference type="AlphaFoldDB" id="A0A810N9S0"/>
<dbReference type="PROSITE" id="PS00600">
    <property type="entry name" value="AA_TRANSFER_CLASS_3"/>
    <property type="match status" value="1"/>
</dbReference>
<dbReference type="GO" id="GO:0030170">
    <property type="term" value="F:pyridoxal phosphate binding"/>
    <property type="evidence" value="ECO:0007669"/>
    <property type="project" value="InterPro"/>
</dbReference>
<evidence type="ECO:0000313" key="6">
    <source>
        <dbReference type="EMBL" id="BCJ68105.1"/>
    </source>
</evidence>
<dbReference type="CDD" id="cd00610">
    <property type="entry name" value="OAT_like"/>
    <property type="match status" value="1"/>
</dbReference>
<proteinExistence type="inferred from homology"/>